<organism evidence="2 3">
    <name type="scientific">Colletotrichum musicola</name>
    <dbReference type="NCBI Taxonomy" id="2175873"/>
    <lineage>
        <taxon>Eukaryota</taxon>
        <taxon>Fungi</taxon>
        <taxon>Dikarya</taxon>
        <taxon>Ascomycota</taxon>
        <taxon>Pezizomycotina</taxon>
        <taxon>Sordariomycetes</taxon>
        <taxon>Hypocreomycetidae</taxon>
        <taxon>Glomerellales</taxon>
        <taxon>Glomerellaceae</taxon>
        <taxon>Colletotrichum</taxon>
        <taxon>Colletotrichum orchidearum species complex</taxon>
    </lineage>
</organism>
<name>A0A8H6KVL5_9PEZI</name>
<sequence length="183" mass="20030">MLDEASSDGECNVRRCDSELSHLHPDALRTVPDTTSLEYLDPPTCLLASTAAIRAPTKQSRRDEQQVSMRGSAPTMWPRRVASTRLSRTYDDRDETKQSLRTDRGMNFEKPSTSRTSTQYTLKGAIDMARPILAPLLADIKFASGVVGGVRGEPEAFNEYLAKPTPVPPFLAAHPAQATARGA</sequence>
<dbReference type="AlphaFoldDB" id="A0A8H6KVL5"/>
<dbReference type="Proteomes" id="UP000639643">
    <property type="component" value="Unassembled WGS sequence"/>
</dbReference>
<keyword evidence="3" id="KW-1185">Reference proteome</keyword>
<accession>A0A8H6KVL5</accession>
<evidence type="ECO:0000256" key="1">
    <source>
        <dbReference type="SAM" id="MobiDB-lite"/>
    </source>
</evidence>
<evidence type="ECO:0000313" key="3">
    <source>
        <dbReference type="Proteomes" id="UP000639643"/>
    </source>
</evidence>
<feature type="region of interest" description="Disordered" evidence="1">
    <location>
        <begin position="51"/>
        <end position="116"/>
    </location>
</feature>
<proteinExistence type="predicted"/>
<gene>
    <name evidence="2" type="ORF">CMUS01_04620</name>
</gene>
<protein>
    <submittedName>
        <fullName evidence="2">Uncharacterized protein</fullName>
    </submittedName>
</protein>
<evidence type="ECO:0000313" key="2">
    <source>
        <dbReference type="EMBL" id="KAF6838492.1"/>
    </source>
</evidence>
<reference evidence="2" key="1">
    <citation type="journal article" date="2020" name="Phytopathology">
        <title>Genome Sequence Resources of Colletotrichum truncatum, C. plurivorum, C. musicola, and C. sojae: Four Species Pathogenic to Soybean (Glycine max).</title>
        <authorList>
            <person name="Rogerio F."/>
            <person name="Boufleur T.R."/>
            <person name="Ciampi-Guillardi M."/>
            <person name="Sukno S.A."/>
            <person name="Thon M.R."/>
            <person name="Massola Junior N.S."/>
            <person name="Baroncelli R."/>
        </authorList>
    </citation>
    <scope>NUCLEOTIDE SEQUENCE</scope>
    <source>
        <strain evidence="2">LFN0074</strain>
    </source>
</reference>
<dbReference type="EMBL" id="WIGM01000127">
    <property type="protein sequence ID" value="KAF6838492.1"/>
    <property type="molecule type" value="Genomic_DNA"/>
</dbReference>
<feature type="compositionally biased region" description="Basic and acidic residues" evidence="1">
    <location>
        <begin position="88"/>
        <end position="107"/>
    </location>
</feature>
<comment type="caution">
    <text evidence="2">The sequence shown here is derived from an EMBL/GenBank/DDBJ whole genome shotgun (WGS) entry which is preliminary data.</text>
</comment>